<comment type="subcellular location">
    <subcellularLocation>
        <location evidence="1">Cell membrane</location>
        <topology evidence="1">Multi-pass membrane protein</topology>
    </subcellularLocation>
</comment>
<comment type="caution">
    <text evidence="10">The sequence shown here is derived from an EMBL/GenBank/DDBJ whole genome shotgun (WGS) entry which is preliminary data.</text>
</comment>
<protein>
    <recommendedName>
        <fullName evidence="12">Branched-chain amino acid ABC transporter permease</fullName>
    </recommendedName>
</protein>
<dbReference type="InterPro" id="IPR001851">
    <property type="entry name" value="ABC_transp_permease"/>
</dbReference>
<dbReference type="InterPro" id="IPR052157">
    <property type="entry name" value="BCAA_transport_permease"/>
</dbReference>
<keyword evidence="6 9" id="KW-1133">Transmembrane helix</keyword>
<keyword evidence="7 9" id="KW-0472">Membrane</keyword>
<evidence type="ECO:0000256" key="5">
    <source>
        <dbReference type="ARBA" id="ARBA00022970"/>
    </source>
</evidence>
<evidence type="ECO:0000256" key="9">
    <source>
        <dbReference type="SAM" id="Phobius"/>
    </source>
</evidence>
<feature type="transmembrane region" description="Helical" evidence="9">
    <location>
        <begin position="75"/>
        <end position="97"/>
    </location>
</feature>
<evidence type="ECO:0000313" key="10">
    <source>
        <dbReference type="EMBL" id="MDJ1371011.1"/>
    </source>
</evidence>
<accession>A0ABT7C8P6</accession>
<reference evidence="10" key="2">
    <citation type="journal article" date="2022" name="Sci. Rep.">
        <title>In silico prediction of the enzymes involved in the degradation of the herbicide molinate by Gulosibacter molinativorax ON4T.</title>
        <authorList>
            <person name="Lopes A.R."/>
            <person name="Bunin E."/>
            <person name="Viana A.T."/>
            <person name="Froufe H."/>
            <person name="Munoz-Merida A."/>
            <person name="Pinho D."/>
            <person name="Figueiredo J."/>
            <person name="Barroso C."/>
            <person name="Vaz-Moreira I."/>
            <person name="Bellanger X."/>
            <person name="Egas C."/>
            <person name="Nunes O.C."/>
        </authorList>
    </citation>
    <scope>NUCLEOTIDE SEQUENCE</scope>
    <source>
        <strain evidence="10">ON4</strain>
    </source>
</reference>
<keyword evidence="2" id="KW-0813">Transport</keyword>
<keyword evidence="11" id="KW-1185">Reference proteome</keyword>
<gene>
    <name evidence="10" type="ORF">C7K25_06485</name>
</gene>
<proteinExistence type="inferred from homology"/>
<sequence>MRWLVVLALIVAGGSQLLLKRTKVGTQLRAISDRPIAAEMLGIPVRTLTLGVWAFSGFIVTIVIMLVAPTQTADAISLSMVVISASAAALLGAFKRLDLALVGGLLLGMIQGATAQFPSLVLIRDWIPLILIVIFLLWNQRKEVWDEAR</sequence>
<evidence type="ECO:0000256" key="1">
    <source>
        <dbReference type="ARBA" id="ARBA00004651"/>
    </source>
</evidence>
<keyword evidence="4 9" id="KW-0812">Transmembrane</keyword>
<evidence type="ECO:0000256" key="7">
    <source>
        <dbReference type="ARBA" id="ARBA00023136"/>
    </source>
</evidence>
<evidence type="ECO:0000256" key="8">
    <source>
        <dbReference type="ARBA" id="ARBA00037998"/>
    </source>
</evidence>
<evidence type="ECO:0000256" key="6">
    <source>
        <dbReference type="ARBA" id="ARBA00022989"/>
    </source>
</evidence>
<evidence type="ECO:0000256" key="3">
    <source>
        <dbReference type="ARBA" id="ARBA00022475"/>
    </source>
</evidence>
<organism evidence="10 11">
    <name type="scientific">Gulosibacter molinativorax</name>
    <dbReference type="NCBI Taxonomy" id="256821"/>
    <lineage>
        <taxon>Bacteria</taxon>
        <taxon>Bacillati</taxon>
        <taxon>Actinomycetota</taxon>
        <taxon>Actinomycetes</taxon>
        <taxon>Micrococcales</taxon>
        <taxon>Microbacteriaceae</taxon>
        <taxon>Gulosibacter</taxon>
    </lineage>
</organism>
<evidence type="ECO:0000256" key="4">
    <source>
        <dbReference type="ARBA" id="ARBA00022692"/>
    </source>
</evidence>
<reference evidence="10" key="1">
    <citation type="submission" date="2018-03" db="EMBL/GenBank/DDBJ databases">
        <authorList>
            <person name="Nunes O.C."/>
            <person name="Lopes A.R."/>
            <person name="Froufe H."/>
            <person name="Munoz-Merida A."/>
            <person name="Barroso C."/>
            <person name="Egas C."/>
        </authorList>
    </citation>
    <scope>NUCLEOTIDE SEQUENCE</scope>
    <source>
        <strain evidence="10">ON4</strain>
    </source>
</reference>
<keyword evidence="5" id="KW-0029">Amino-acid transport</keyword>
<dbReference type="EMBL" id="PXVD01000008">
    <property type="protein sequence ID" value="MDJ1371011.1"/>
    <property type="molecule type" value="Genomic_DNA"/>
</dbReference>
<dbReference type="Pfam" id="PF02653">
    <property type="entry name" value="BPD_transp_2"/>
    <property type="match status" value="1"/>
</dbReference>
<feature type="transmembrane region" description="Helical" evidence="9">
    <location>
        <begin position="117"/>
        <end position="139"/>
    </location>
</feature>
<comment type="similarity">
    <text evidence="8">Belongs to the binding-protein-dependent transport system permease family. LivHM subfamily.</text>
</comment>
<dbReference type="PANTHER" id="PTHR11795:SF450">
    <property type="entry name" value="ABC TRANSPORTER PERMEASE PROTEIN"/>
    <property type="match status" value="1"/>
</dbReference>
<dbReference type="Proteomes" id="UP001170379">
    <property type="component" value="Unassembled WGS sequence"/>
</dbReference>
<evidence type="ECO:0008006" key="12">
    <source>
        <dbReference type="Google" id="ProtNLM"/>
    </source>
</evidence>
<dbReference type="RefSeq" id="WP_051266460.1">
    <property type="nucleotide sequence ID" value="NZ_CP028426.1"/>
</dbReference>
<name>A0ABT7C8P6_9MICO</name>
<evidence type="ECO:0000256" key="2">
    <source>
        <dbReference type="ARBA" id="ARBA00022448"/>
    </source>
</evidence>
<dbReference type="PANTHER" id="PTHR11795">
    <property type="entry name" value="BRANCHED-CHAIN AMINO ACID TRANSPORT SYSTEM PERMEASE PROTEIN LIVH"/>
    <property type="match status" value="1"/>
</dbReference>
<keyword evidence="3" id="KW-1003">Cell membrane</keyword>
<feature type="transmembrane region" description="Helical" evidence="9">
    <location>
        <begin position="43"/>
        <end position="68"/>
    </location>
</feature>
<evidence type="ECO:0000313" key="11">
    <source>
        <dbReference type="Proteomes" id="UP001170379"/>
    </source>
</evidence>